<evidence type="ECO:0000256" key="1">
    <source>
        <dbReference type="SAM" id="Phobius"/>
    </source>
</evidence>
<gene>
    <name evidence="2" type="ORF">KK103_09635</name>
</gene>
<keyword evidence="1" id="KW-0472">Membrane</keyword>
<reference evidence="2" key="1">
    <citation type="submission" date="2021-05" db="EMBL/GenBank/DDBJ databases">
        <title>Whole genome sequence of Curtobacterium flaccumfaciens pv. flaccumfaciens strain CFBP 3417.</title>
        <authorList>
            <person name="Osdaghi E."/>
            <person name="Taghouti G."/>
            <person name="Portier P."/>
            <person name="Fazliarab A."/>
            <person name="Taghavi S.M."/>
            <person name="Briand M."/>
            <person name="Le-Saux M."/>
            <person name="Jacques M.-A."/>
        </authorList>
    </citation>
    <scope>NUCLEOTIDE SEQUENCE</scope>
    <source>
        <strain evidence="2">CFBP 3417</strain>
    </source>
</reference>
<feature type="transmembrane region" description="Helical" evidence="1">
    <location>
        <begin position="6"/>
        <end position="24"/>
    </location>
</feature>
<accession>A0A9Q2W4Z5</accession>
<dbReference type="AlphaFoldDB" id="A0A9Q2W4Z5"/>
<organism evidence="2 3">
    <name type="scientific">Curtobacterium flaccumfaciens pv. flaccumfaciens</name>
    <dbReference type="NCBI Taxonomy" id="138532"/>
    <lineage>
        <taxon>Bacteria</taxon>
        <taxon>Bacillati</taxon>
        <taxon>Actinomycetota</taxon>
        <taxon>Actinomycetes</taxon>
        <taxon>Micrococcales</taxon>
        <taxon>Microbacteriaceae</taxon>
        <taxon>Curtobacterium</taxon>
    </lineage>
</organism>
<name>A0A9Q2W4Z5_9MICO</name>
<evidence type="ECO:0000313" key="3">
    <source>
        <dbReference type="Proteomes" id="UP000709437"/>
    </source>
</evidence>
<sequence>MTTTVVVAIAVVLLCLALIARNLYRTSAWYRLHQARKGVSVHLPTDPACRLHTTPPRRGSRLWRAAAGQPCPLCDRDGEDGQW</sequence>
<protein>
    <submittedName>
        <fullName evidence="2">Uncharacterized protein</fullName>
    </submittedName>
</protein>
<keyword evidence="1" id="KW-1133">Transmembrane helix</keyword>
<dbReference type="Proteomes" id="UP000709437">
    <property type="component" value="Unassembled WGS sequence"/>
</dbReference>
<dbReference type="RefSeq" id="WP_214563104.1">
    <property type="nucleotide sequence ID" value="NZ_JAHEWX010000010.1"/>
</dbReference>
<keyword evidence="1" id="KW-0812">Transmembrane</keyword>
<comment type="caution">
    <text evidence="2">The sequence shown here is derived from an EMBL/GenBank/DDBJ whole genome shotgun (WGS) entry which is preliminary data.</text>
</comment>
<dbReference type="EMBL" id="JAHEWX010000010">
    <property type="protein sequence ID" value="MBT1542023.1"/>
    <property type="molecule type" value="Genomic_DNA"/>
</dbReference>
<proteinExistence type="predicted"/>
<evidence type="ECO:0000313" key="2">
    <source>
        <dbReference type="EMBL" id="MBT1542023.1"/>
    </source>
</evidence>